<dbReference type="OrthoDB" id="9809989at2"/>
<evidence type="ECO:0000313" key="4">
    <source>
        <dbReference type="EMBL" id="PWW82771.1"/>
    </source>
</evidence>
<evidence type="ECO:0000313" key="5">
    <source>
        <dbReference type="Proteomes" id="UP000246278"/>
    </source>
</evidence>
<dbReference type="GO" id="GO:0030246">
    <property type="term" value="F:carbohydrate binding"/>
    <property type="evidence" value="ECO:0007669"/>
    <property type="project" value="InterPro"/>
</dbReference>
<evidence type="ECO:0000256" key="1">
    <source>
        <dbReference type="ARBA" id="ARBA00022729"/>
    </source>
</evidence>
<feature type="chain" id="PRO_5016395822" description="SbsA Ig-like domain-containing protein" evidence="2">
    <location>
        <begin position="19"/>
        <end position="566"/>
    </location>
</feature>
<dbReference type="InterPro" id="IPR013784">
    <property type="entry name" value="Carb-bd-like_fold"/>
</dbReference>
<name>A0A317TAR5_9CHLB</name>
<dbReference type="Pfam" id="PF13205">
    <property type="entry name" value="Big_5"/>
    <property type="match status" value="1"/>
</dbReference>
<evidence type="ECO:0000259" key="3">
    <source>
        <dbReference type="Pfam" id="PF13205"/>
    </source>
</evidence>
<reference evidence="5" key="1">
    <citation type="submission" date="2017-10" db="EMBL/GenBank/DDBJ databases">
        <authorList>
            <person name="Gaisin V.A."/>
            <person name="Rysina M.S."/>
            <person name="Grouzdev D.S."/>
        </authorList>
    </citation>
    <scope>NUCLEOTIDE SEQUENCE [LARGE SCALE GENOMIC DNA]</scope>
    <source>
        <strain evidence="5">V1</strain>
    </source>
</reference>
<dbReference type="EMBL" id="PDNZ01000002">
    <property type="protein sequence ID" value="PWW82771.1"/>
    <property type="molecule type" value="Genomic_DNA"/>
</dbReference>
<dbReference type="InterPro" id="IPR032812">
    <property type="entry name" value="SbsA_Ig"/>
</dbReference>
<proteinExistence type="predicted"/>
<evidence type="ECO:0000256" key="2">
    <source>
        <dbReference type="SAM" id="SignalP"/>
    </source>
</evidence>
<dbReference type="AlphaFoldDB" id="A0A317TAR5"/>
<feature type="domain" description="SbsA Ig-like" evidence="3">
    <location>
        <begin position="29"/>
        <end position="127"/>
    </location>
</feature>
<protein>
    <recommendedName>
        <fullName evidence="3">SbsA Ig-like domain-containing protein</fullName>
    </recommendedName>
</protein>
<dbReference type="PROSITE" id="PS51257">
    <property type="entry name" value="PROKAR_LIPOPROTEIN"/>
    <property type="match status" value="1"/>
</dbReference>
<sequence length="566" mass="62102">MKPLQLLLALSLFLTACALDRPPTGGPKDTAPLEIISVTPPSSSVNTSPQKIVFSFNRYVPAWSLRKSIVFSPATTDYTLEAGGTDAEIIFTKPLGKNKTYTITLNKSLRSSRGNELEQSYTYAFSTGEKINRGIIGGQVFSSDARPLPRALVLAYSVTNNDTLSFNPLDRTPDYSVQTGRDGKFIFEYLAEGSYRLLALQDKNGDQRLNPENEPFGIGHEELIKTGTLDNIIRLAESQLTPQPVYCSAPASNLLEISFNRSIPVEKFDVSSLTIIDTVSNKQLPVKGFYSTQNTTSAITFRVVTGKLNRKSGYRITYKGNLKSTMCRGTDKERKETVELTGLSPKNDEKTAFLSPTFPKRGRTVDISFNIPVEEESLRQAAKLHLVSGENLSPLAFTLTPVDNRRYTLQANPSFDNGSTYRVDIQLATLVGLDGEQAADSLASSLFTVADTGDFGTIKGTVSGGTGTVVVEALDSTNRLPRRTVVQRDDDSPTDFTIHQLAPGKYTLRAFIPGSPLQQDNELSWDPGNIHPFKPADLFTVNRDTVTVRKGWDTENINIIFPPTSG</sequence>
<keyword evidence="1 2" id="KW-0732">Signal</keyword>
<accession>A0A317TAR5</accession>
<comment type="caution">
    <text evidence="4">The sequence shown here is derived from an EMBL/GenBank/DDBJ whole genome shotgun (WGS) entry which is preliminary data.</text>
</comment>
<dbReference type="SUPFAM" id="SSF49452">
    <property type="entry name" value="Starch-binding domain-like"/>
    <property type="match status" value="1"/>
</dbReference>
<dbReference type="Proteomes" id="UP000246278">
    <property type="component" value="Unassembled WGS sequence"/>
</dbReference>
<organism evidence="4 5">
    <name type="scientific">Prosthecochloris marina</name>
    <dbReference type="NCBI Taxonomy" id="2017681"/>
    <lineage>
        <taxon>Bacteria</taxon>
        <taxon>Pseudomonadati</taxon>
        <taxon>Chlorobiota</taxon>
        <taxon>Chlorobiia</taxon>
        <taxon>Chlorobiales</taxon>
        <taxon>Chlorobiaceae</taxon>
        <taxon>Prosthecochloris</taxon>
    </lineage>
</organism>
<gene>
    <name evidence="4" type="ORF">CR164_03250</name>
</gene>
<keyword evidence="5" id="KW-1185">Reference proteome</keyword>
<feature type="signal peptide" evidence="2">
    <location>
        <begin position="1"/>
        <end position="18"/>
    </location>
</feature>
<dbReference type="RefSeq" id="WP_110022490.1">
    <property type="nucleotide sequence ID" value="NZ_PDNZ01000002.1"/>
</dbReference>